<dbReference type="EMBL" id="AP026867">
    <property type="protein sequence ID" value="BDS15287.1"/>
    <property type="molecule type" value="Genomic_DNA"/>
</dbReference>
<accession>A0A915YL87</accession>
<name>A0A915YL87_9BACT</name>
<evidence type="ECO:0000313" key="3">
    <source>
        <dbReference type="Proteomes" id="UP001060919"/>
    </source>
</evidence>
<keyword evidence="1" id="KW-1133">Transmembrane helix</keyword>
<feature type="transmembrane region" description="Helical" evidence="1">
    <location>
        <begin position="72"/>
        <end position="92"/>
    </location>
</feature>
<sequence length="127" mass="15113">MQETIKNKNYNRMDKSDYIKHINDGMTYEEVKKMVQLDGLNQEDLSSLMKELDDLILQRNEEKEIQKQAREWMWVGIGFCLIAIVMFLYSFFDPESVYIYLVYAIFMGGMLVFWAGKQKRKTALDDE</sequence>
<organism evidence="2 3">
    <name type="scientific">Aureispira anguillae</name>
    <dbReference type="NCBI Taxonomy" id="2864201"/>
    <lineage>
        <taxon>Bacteria</taxon>
        <taxon>Pseudomonadati</taxon>
        <taxon>Bacteroidota</taxon>
        <taxon>Saprospiria</taxon>
        <taxon>Saprospirales</taxon>
        <taxon>Saprospiraceae</taxon>
        <taxon>Aureispira</taxon>
    </lineage>
</organism>
<dbReference type="Proteomes" id="UP001060919">
    <property type="component" value="Chromosome"/>
</dbReference>
<feature type="transmembrane region" description="Helical" evidence="1">
    <location>
        <begin position="98"/>
        <end position="116"/>
    </location>
</feature>
<gene>
    <name evidence="2" type="ORF">AsAng_0060710</name>
</gene>
<reference evidence="2" key="1">
    <citation type="submission" date="2022-09" db="EMBL/GenBank/DDBJ databases">
        <title>Aureispira anguillicida sp. nov., isolated from Leptocephalus of Japanese eel Anguilla japonica.</title>
        <authorList>
            <person name="Yuasa K."/>
            <person name="Mekata T."/>
            <person name="Ikunari K."/>
        </authorList>
    </citation>
    <scope>NUCLEOTIDE SEQUENCE</scope>
    <source>
        <strain evidence="2">EL160426</strain>
    </source>
</reference>
<evidence type="ECO:0000313" key="2">
    <source>
        <dbReference type="EMBL" id="BDS15287.1"/>
    </source>
</evidence>
<dbReference type="KEGG" id="aup:AsAng_0060710"/>
<protein>
    <submittedName>
        <fullName evidence="2">Uncharacterized protein</fullName>
    </submittedName>
</protein>
<keyword evidence="3" id="KW-1185">Reference proteome</keyword>
<keyword evidence="1" id="KW-0472">Membrane</keyword>
<dbReference type="AlphaFoldDB" id="A0A915YL87"/>
<evidence type="ECO:0000256" key="1">
    <source>
        <dbReference type="SAM" id="Phobius"/>
    </source>
</evidence>
<keyword evidence="1" id="KW-0812">Transmembrane</keyword>
<proteinExistence type="predicted"/>